<reference evidence="2" key="1">
    <citation type="submission" date="2017-08" db="EMBL/GenBank/DDBJ databases">
        <authorList>
            <person name="Varghese N."/>
            <person name="Submissions S."/>
        </authorList>
    </citation>
    <scope>NUCLEOTIDE SEQUENCE [LARGE SCALE GENOMIC DNA]</scope>
    <source>
        <strain evidence="2">JA276</strain>
    </source>
</reference>
<proteinExistence type="predicted"/>
<organism evidence="1 2">
    <name type="scientific">Rhodobacter maris</name>
    <dbReference type="NCBI Taxonomy" id="446682"/>
    <lineage>
        <taxon>Bacteria</taxon>
        <taxon>Pseudomonadati</taxon>
        <taxon>Pseudomonadota</taxon>
        <taxon>Alphaproteobacteria</taxon>
        <taxon>Rhodobacterales</taxon>
        <taxon>Rhodobacter group</taxon>
        <taxon>Rhodobacter</taxon>
    </lineage>
</organism>
<name>A0A285ST16_9RHOB</name>
<protein>
    <submittedName>
        <fullName evidence="1">Cobalt/nickel transport protein</fullName>
    </submittedName>
</protein>
<dbReference type="Pfam" id="PF10670">
    <property type="entry name" value="DUF4198"/>
    <property type="match status" value="1"/>
</dbReference>
<evidence type="ECO:0000313" key="1">
    <source>
        <dbReference type="EMBL" id="SOC10855.1"/>
    </source>
</evidence>
<dbReference type="InterPro" id="IPR019613">
    <property type="entry name" value="DUF4198"/>
</dbReference>
<sequence>MSLRETPLLSRFAPFLGAAVLVLFAAPAVAHFQEILPSADVLPEGGTVTLDLTFTHPFEGGPVMEMARPAAVGMLAGGVKTDLSAALTEAPKDGKSAWTLRADLPEPGAAVFWVTPEPYWEPAEGKYIVHHAKVVVDSWASGAGWDAMVGLPVEIRPLTRPTGLWAGNAFSGVVMKAGAPLPFAEVEVELVNTLQLAAPNEAFITQVITADANGTFSYTMPFAGWWGFAALTEADTPMRSPDGREAPVEEGALIWVRATAPGP</sequence>
<accession>A0A285ST16</accession>
<keyword evidence="2" id="KW-1185">Reference proteome</keyword>
<gene>
    <name evidence="1" type="ORF">SAMN05877831_108122</name>
</gene>
<dbReference type="EMBL" id="OBMT01000008">
    <property type="protein sequence ID" value="SOC10855.1"/>
    <property type="molecule type" value="Genomic_DNA"/>
</dbReference>
<dbReference type="AlphaFoldDB" id="A0A285ST16"/>
<evidence type="ECO:0000313" key="2">
    <source>
        <dbReference type="Proteomes" id="UP000219111"/>
    </source>
</evidence>
<dbReference type="Proteomes" id="UP000219111">
    <property type="component" value="Unassembled WGS sequence"/>
</dbReference>
<dbReference type="OrthoDB" id="9780723at2"/>